<name>A0A3Q7MUZ5_CALUR</name>
<feature type="domain" description="Sushi" evidence="14">
    <location>
        <begin position="274"/>
        <end position="334"/>
    </location>
</feature>
<dbReference type="GO" id="GO:0006958">
    <property type="term" value="P:complement activation, classical pathway"/>
    <property type="evidence" value="ECO:0007669"/>
    <property type="project" value="UniProtKB-KW"/>
</dbReference>
<feature type="disulfide bond" evidence="12">
    <location>
        <begin position="1505"/>
        <end position="1532"/>
    </location>
</feature>
<feature type="disulfide bond" evidence="12">
    <location>
        <begin position="561"/>
        <end position="588"/>
    </location>
</feature>
<evidence type="ECO:0000256" key="13">
    <source>
        <dbReference type="SAM" id="SignalP"/>
    </source>
</evidence>
<feature type="domain" description="Sushi" evidence="14">
    <location>
        <begin position="1037"/>
        <end position="1097"/>
    </location>
</feature>
<feature type="disulfide bond" evidence="12">
    <location>
        <begin position="757"/>
        <end position="784"/>
    </location>
</feature>
<reference key="1">
    <citation type="submission" date="2019-01" db="UniProtKB">
        <authorList>
            <consortium name="RefSeq"/>
        </authorList>
    </citation>
    <scope>IDENTIFICATION</scope>
</reference>
<dbReference type="CDD" id="cd00033">
    <property type="entry name" value="CCP"/>
    <property type="match status" value="29"/>
</dbReference>
<dbReference type="SMART" id="SM00032">
    <property type="entry name" value="CCP"/>
    <property type="match status" value="30"/>
</dbReference>
<feature type="disulfide bond" evidence="12">
    <location>
        <begin position="1933"/>
        <end position="1976"/>
    </location>
</feature>
<dbReference type="FunFam" id="2.10.70.10:FF:000070">
    <property type="entry name" value="Complement C3d receptor 2"/>
    <property type="match status" value="2"/>
</dbReference>
<feature type="domain" description="Sushi" evidence="14">
    <location>
        <begin position="20"/>
        <end position="80"/>
    </location>
</feature>
<feature type="disulfide bond" evidence="12">
    <location>
        <begin position="1962"/>
        <end position="1989"/>
    </location>
</feature>
<feature type="disulfide bond" evidence="12">
    <location>
        <begin position="817"/>
        <end position="844"/>
    </location>
</feature>
<feature type="domain" description="Sushi" evidence="14">
    <location>
        <begin position="1415"/>
        <end position="1472"/>
    </location>
</feature>
<feature type="signal peptide" evidence="13">
    <location>
        <begin position="1"/>
        <end position="20"/>
    </location>
</feature>
<feature type="disulfide bond" evidence="12">
    <location>
        <begin position="1068"/>
        <end position="1095"/>
    </location>
</feature>
<keyword evidence="11" id="KW-0325">Glycoprotein</keyword>
<feature type="domain" description="Sushi" evidence="14">
    <location>
        <begin position="81"/>
        <end position="142"/>
    </location>
</feature>
<feature type="domain" description="Sushi" evidence="14">
    <location>
        <begin position="143"/>
        <end position="213"/>
    </location>
</feature>
<evidence type="ECO:0000256" key="7">
    <source>
        <dbReference type="ARBA" id="ARBA00022859"/>
    </source>
</evidence>
<evidence type="ECO:0000256" key="4">
    <source>
        <dbReference type="ARBA" id="ARBA00022659"/>
    </source>
</evidence>
<feature type="domain" description="Sushi" evidence="14">
    <location>
        <begin position="652"/>
        <end position="722"/>
    </location>
</feature>
<evidence type="ECO:0000256" key="6">
    <source>
        <dbReference type="ARBA" id="ARBA00022737"/>
    </source>
</evidence>
<sequence length="2016" mass="221611">MGAAGLLCVFLAVIAPGVLGQCKSLPRYPFAKPKIKSDQSEFAVGTSWEYECLPGYIKRSFFITCLKTSKWSDAQQLCTRKSCMSPGELLHGSVLIPMSVVIGSTITYSCDQGYRLIGDSSATCIISDNIVTWDKDMPLCESIPCEPPPAISNGDFYSSSREDFFYGMVVTYKCHIGPNGKKLFDLLGEKSIYCTSKDNRVGIWSGPPPQCIPPVKCPIPEVENGIMESGFGRSFSLNDTVMFRCKPGFTMKGSNVVWCQLNSRWNPPLPKCFKGCLPPPHINHSSYNILDKQFFPIGQEVSYSCDPGYTLIGTNPIQCTSLGTWSHAAPECEAKSCDAIPNQLLNGRVVAPPNLQLGAVVSFVCDKGYRLNGQSSSQCVSEGIRVLWNNMFPVCERISCDPPPPIKNGWNSYSSGPIPLNTVVRYTCSSAFRLIGERILFCISKDQVKGIWDKAAPVCEYYNRNSLCPEPIVAGGYRDKRSRPPYRHGDSVTFTCDTNFTMKGNKSVWCQANKTWGPTPLPICESDFPQECPPLPTIPNGSHTGERVGSFAPGLSVTYTCEPGYLLVGEKTIRCLSSGKWSAVIPTCKEARCEPPGPFLNGQIKGPPSLRVGATVNFDCNEGYRLQGQPSSQCVIAGQRASWTRMPVCKEIVCLPPPSILNGRHTGSSSGNFPYRSTVTYTCDPDPEKGVRYILTGEKTIRCITNSQKTGIWSHPAPSCELSSSAIQCPPPQILRGQISSGQKDQYSYNDTVVFACSYGFTLKGSKAIRCNAQGTWEPPAPVCEKGCQAPPTILNGQKEDGHMVRFDPGTSIKYSCDPGYVLVGKESIRCTSEGVWTPTAPECKVAECEPIEKQVFKKPQDQFVRPDVNSSCDEGYRLGGSVYQKCQGAIPWFMEIRLCEEIICPPPPAIYNGKHTGSSSGDILYGTTVTYTCNPGPESGVEFNLIGESTIRCISNDQERGTWSGPAPVCKLFLPAVQCPPAQVANGYKISGKDAPYFYNDSVTFKCNHGFILKGSHQIRCKADSTWDPEIPVCEKGCQPPFGLQHGQHTGGNRVLFVSGMTVDYTCDPGYLLVGNKSIHCMPSGNWSPSTPRCEEAPCQPVRDFQEPPIHSHVIPVNISCQDGYRLTGHTYQKCQDAENRVWFQKIPLCKVIHCQPPPMIDHGRPRGVMAEPFLYGNEVSYECDQGFSLLGEKNIRCISDSEGHGSWTGPSPKLGCLGQCKAPEQLPFAKLTILTNEYEFPIGTSLKYECRPGYHRKVFYITCLSNSVWSNADDICQRKSCGTPAEPLNGKMTVNRDTRFGSTVNYACNEGYRLIGKTSIACIISDNTVVWDNNPPICETIPCGPPPAIANGNFFSTSREFFPYGTVVNYRCHLGQRGKKLFELVGNSSIYCTSKDNRVGIWSSAPPQCIIPNKCTPPDIENAIRVSENKNLFSLHEFVRFICEPGFVIKGPSSVQCQAQNKWGPELPSCSRVCQPPPEIVHGKRAAGNETNFFPGHEVFYSCESGYDLRGAASLRCTPQGDWSPAVPRCAVKSCVDFLDQLPNGRVLFPLNFQLGAKVSFVCDEGFHLKGSSASYCVLVGTESLWNHSVPVCEQIFCPNPPSILNGHYTGTSQGDIPYGKDITYTCDHHPARGMTFNLIGESTIHCTSDGQGRGIWSGPAPRCEPAGPAGYCKAPEEFPFAKPTTLTDESEFPIGTSLNYECSPGYFEDMFSITCLENLVWSSAEGICRRKSCEAPPEPFNGMVHINTDTQFGSTVHYSCNEGYRLIGSPSAACLLLGSTVTWDKEAPMCEEIFCPNPPSILNGHYTGTSQGDIPYGKEITYTCDHHPARGMTFNLIGESTIHCTSDSQGRGIWSGPAPRCEPAGPAACPPLPKIHNGHYIEGHASPYLPGMTVNYTCDPGYLLVGRAFIFCTYQGTWSQFDHYCKEVKCILPEFMDGIRKELEMRTVYRYGDNITFECEDGYTLKGSPQSQCQADDTWNPPLAICTSSKWSCKTCRSFLSHGYYSFIHLYRH</sequence>
<feature type="disulfide bond" evidence="12">
    <location>
        <begin position="1039"/>
        <end position="1082"/>
    </location>
</feature>
<reference evidence="16" key="2">
    <citation type="submission" date="2025-08" db="UniProtKB">
        <authorList>
            <consortium name="RefSeq"/>
        </authorList>
    </citation>
    <scope>IDENTIFICATION</scope>
    <source>
        <tissue evidence="16">Blood</tissue>
    </source>
</reference>
<feature type="domain" description="Sushi" evidence="14">
    <location>
        <begin position="847"/>
        <end position="902"/>
    </location>
</feature>
<evidence type="ECO:0000256" key="9">
    <source>
        <dbReference type="ARBA" id="ARBA00023136"/>
    </source>
</evidence>
<feature type="disulfide bond" evidence="12">
    <location>
        <begin position="1901"/>
        <end position="1928"/>
    </location>
</feature>
<feature type="chain" id="PRO_5018753058" evidence="13">
    <location>
        <begin position="21"/>
        <end position="2016"/>
    </location>
</feature>
<dbReference type="FunFam" id="2.10.70.10:FF:000038">
    <property type="entry name" value="Complement component receptor type 1"/>
    <property type="match status" value="3"/>
</dbReference>
<dbReference type="GO" id="GO:0016020">
    <property type="term" value="C:membrane"/>
    <property type="evidence" value="ECO:0007669"/>
    <property type="project" value="UniProtKB-SubCell"/>
</dbReference>
<dbReference type="FunFam" id="2.10.70.10:FF:000044">
    <property type="entry name" value="Complement component receptor type 1"/>
    <property type="match status" value="3"/>
</dbReference>
<protein>
    <submittedName>
        <fullName evidence="16">Complement receptor type 2 isoform X6</fullName>
    </submittedName>
</protein>
<feature type="disulfide bond" evidence="12">
    <location>
        <begin position="788"/>
        <end position="831"/>
    </location>
</feature>
<feature type="domain" description="Sushi" evidence="14">
    <location>
        <begin position="1931"/>
        <end position="1991"/>
    </location>
</feature>
<dbReference type="SUPFAM" id="SSF57535">
    <property type="entry name" value="Complement control module/SCR domain"/>
    <property type="match status" value="31"/>
</dbReference>
<dbReference type="FunFam" id="2.10.70.10:FF:000008">
    <property type="entry name" value="Complement receptor type 1"/>
    <property type="match status" value="1"/>
</dbReference>
<dbReference type="GO" id="GO:1903659">
    <property type="term" value="P:regulation of complement-dependent cytotoxicity"/>
    <property type="evidence" value="ECO:0007669"/>
    <property type="project" value="UniProtKB-ARBA"/>
</dbReference>
<feature type="domain" description="Sushi" evidence="14">
    <location>
        <begin position="903"/>
        <end position="973"/>
    </location>
</feature>
<feature type="domain" description="Sushi" evidence="14">
    <location>
        <begin position="727"/>
        <end position="785"/>
    </location>
</feature>
<feature type="domain" description="Sushi" evidence="14">
    <location>
        <begin position="978"/>
        <end position="1036"/>
    </location>
</feature>
<dbReference type="InterPro" id="IPR000436">
    <property type="entry name" value="Sushi_SCR_CCP_dom"/>
</dbReference>
<feature type="disulfide bond" evidence="12">
    <location>
        <begin position="1476"/>
        <end position="1519"/>
    </location>
</feature>
<dbReference type="RefSeq" id="XP_025710969.1">
    <property type="nucleotide sequence ID" value="XM_025855184.1"/>
</dbReference>
<dbReference type="InterPro" id="IPR051277">
    <property type="entry name" value="SEZ6_CSMD_C4BPB_Regulators"/>
</dbReference>
<feature type="domain" description="Sushi" evidence="14">
    <location>
        <begin position="398"/>
        <end position="461"/>
    </location>
</feature>
<keyword evidence="15" id="KW-1185">Reference proteome</keyword>
<dbReference type="PROSITE" id="PS50923">
    <property type="entry name" value="SUSHI"/>
    <property type="match status" value="31"/>
</dbReference>
<feature type="domain" description="Sushi" evidence="14">
    <location>
        <begin position="786"/>
        <end position="846"/>
    </location>
</feature>
<feature type="domain" description="Sushi" evidence="14">
    <location>
        <begin position="215"/>
        <end position="272"/>
    </location>
</feature>
<dbReference type="CTD" id="1380"/>
<feature type="disulfide bond" evidence="12">
    <location>
        <begin position="1008"/>
        <end position="1035"/>
    </location>
</feature>
<evidence type="ECO:0000256" key="2">
    <source>
        <dbReference type="ARBA" id="ARBA00010908"/>
    </source>
</evidence>
<keyword evidence="9" id="KW-0472">Membrane</keyword>
<feature type="disulfide bond" evidence="12">
    <location>
        <begin position="305"/>
        <end position="332"/>
    </location>
</feature>
<evidence type="ECO:0000256" key="1">
    <source>
        <dbReference type="ARBA" id="ARBA00004370"/>
    </source>
</evidence>
<evidence type="ECO:0000256" key="3">
    <source>
        <dbReference type="ARBA" id="ARBA00022588"/>
    </source>
</evidence>
<dbReference type="InParanoid" id="A0A3Q7MUZ5"/>
<dbReference type="InterPro" id="IPR035976">
    <property type="entry name" value="Sushi/SCR/CCP_sf"/>
</dbReference>
<feature type="domain" description="Sushi" evidence="14">
    <location>
        <begin position="1281"/>
        <end position="1342"/>
    </location>
</feature>
<feature type="domain" description="Sushi" evidence="14">
    <location>
        <begin position="1870"/>
        <end position="1930"/>
    </location>
</feature>
<feature type="disulfide bond" evidence="12">
    <location>
        <begin position="1675"/>
        <end position="1718"/>
    </location>
</feature>
<keyword evidence="10 12" id="KW-1015">Disulfide bond</keyword>
<evidence type="ECO:0000256" key="12">
    <source>
        <dbReference type="PROSITE-ProRule" id="PRU00302"/>
    </source>
</evidence>
<evidence type="ECO:0000259" key="14">
    <source>
        <dbReference type="PROSITE" id="PS50923"/>
    </source>
</evidence>
<feature type="domain" description="Sushi" evidence="14">
    <location>
        <begin position="1221"/>
        <end position="1280"/>
    </location>
</feature>
<dbReference type="GO" id="GO:0030449">
    <property type="term" value="P:regulation of complement activation"/>
    <property type="evidence" value="ECO:0007669"/>
    <property type="project" value="UniProtKB-ARBA"/>
</dbReference>
<comment type="caution">
    <text evidence="12">Lacks conserved residue(s) required for the propagation of feature annotation.</text>
</comment>
<keyword evidence="16" id="KW-0675">Receptor</keyword>
<evidence type="ECO:0000256" key="11">
    <source>
        <dbReference type="ARBA" id="ARBA00023180"/>
    </source>
</evidence>
<proteinExistence type="inferred from homology"/>
<feature type="domain" description="Sushi" evidence="14">
    <location>
        <begin position="530"/>
        <end position="590"/>
    </location>
</feature>
<evidence type="ECO:0000256" key="10">
    <source>
        <dbReference type="ARBA" id="ARBA00023157"/>
    </source>
</evidence>
<dbReference type="PANTHER" id="PTHR45656:SF3">
    <property type="entry name" value="CUB AND SUSHI DOMAIN-CONTAINING PROTEIN 1"/>
    <property type="match status" value="1"/>
</dbReference>
<feature type="disulfide bond" evidence="12">
    <location>
        <begin position="245"/>
        <end position="272"/>
    </location>
</feature>
<feature type="domain" description="Sushi" evidence="14">
    <location>
        <begin position="1796"/>
        <end position="1866"/>
    </location>
</feature>
<feature type="disulfide bond" evidence="12">
    <location>
        <begin position="1872"/>
        <end position="1915"/>
    </location>
</feature>
<feature type="disulfide bond" evidence="12">
    <location>
        <begin position="1222"/>
        <end position="1265"/>
    </location>
</feature>
<evidence type="ECO:0000313" key="15">
    <source>
        <dbReference type="Proteomes" id="UP000286641"/>
    </source>
</evidence>
<evidence type="ECO:0000313" key="16">
    <source>
        <dbReference type="RefSeq" id="XP_025710969.1"/>
    </source>
</evidence>
<feature type="domain" description="Sushi" evidence="14">
    <location>
        <begin position="1673"/>
        <end position="1733"/>
    </location>
</feature>
<dbReference type="Pfam" id="PF00084">
    <property type="entry name" value="Sushi"/>
    <property type="match status" value="29"/>
</dbReference>
<dbReference type="PANTHER" id="PTHR45656">
    <property type="entry name" value="PROTEIN CBR-CLEC-78"/>
    <property type="match status" value="1"/>
</dbReference>
<comment type="subcellular location">
    <subcellularLocation>
        <location evidence="1">Membrane</location>
    </subcellularLocation>
</comment>
<keyword evidence="6" id="KW-0677">Repeat</keyword>
<feature type="domain" description="Sushi" evidence="14">
    <location>
        <begin position="1098"/>
        <end position="1153"/>
    </location>
</feature>
<feature type="disulfide bond" evidence="12">
    <location>
        <begin position="22"/>
        <end position="65"/>
    </location>
</feature>
<keyword evidence="5 13" id="KW-0732">Signal</keyword>
<evidence type="ECO:0000256" key="8">
    <source>
        <dbReference type="ARBA" id="ARBA00022875"/>
    </source>
</evidence>
<comment type="similarity">
    <text evidence="2">Belongs to the receptors of complement activation (RCA) family.</text>
</comment>
<dbReference type="Proteomes" id="UP000286641">
    <property type="component" value="Unplaced"/>
</dbReference>
<dbReference type="FunFam" id="2.10.70.10:FF:000014">
    <property type="entry name" value="Membrane cofactor protein"/>
    <property type="match status" value="5"/>
</dbReference>
<dbReference type="GO" id="GO:0045087">
    <property type="term" value="P:innate immune response"/>
    <property type="evidence" value="ECO:0007669"/>
    <property type="project" value="UniProtKB-KW"/>
</dbReference>
<feature type="domain" description="Sushi" evidence="14">
    <location>
        <begin position="335"/>
        <end position="397"/>
    </location>
</feature>
<keyword evidence="3" id="KW-0399">Innate immunity</keyword>
<feature type="domain" description="Sushi" evidence="14">
    <location>
        <begin position="1598"/>
        <end position="1668"/>
    </location>
</feature>
<feature type="disulfide bond" evidence="12">
    <location>
        <begin position="276"/>
        <end position="319"/>
    </location>
</feature>
<feature type="domain" description="Sushi" evidence="14">
    <location>
        <begin position="1734"/>
        <end position="1795"/>
    </location>
</feature>
<keyword evidence="8" id="KW-0180">Complement pathway</keyword>
<feature type="domain" description="Sushi" evidence="14">
    <location>
        <begin position="1154"/>
        <end position="1220"/>
    </location>
</feature>
<feature type="disulfide bond" evidence="12">
    <location>
        <begin position="532"/>
        <end position="575"/>
    </location>
</feature>
<gene>
    <name evidence="16" type="primary">CR2</name>
</gene>
<dbReference type="FunFam" id="2.10.70.10:FF:000033">
    <property type="entry name" value="Complement receptor type 1"/>
    <property type="match status" value="1"/>
</dbReference>
<feature type="domain" description="Sushi" evidence="14">
    <location>
        <begin position="1343"/>
        <end position="1413"/>
    </location>
</feature>
<dbReference type="Gene3D" id="2.10.70.10">
    <property type="entry name" value="Complement Module, domain 1"/>
    <property type="match status" value="29"/>
</dbReference>
<feature type="domain" description="Sushi" evidence="14">
    <location>
        <begin position="1474"/>
        <end position="1534"/>
    </location>
</feature>
<feature type="domain" description="Sushi" evidence="14">
    <location>
        <begin position="591"/>
        <end position="651"/>
    </location>
</feature>
<keyword evidence="4 12" id="KW-0768">Sushi</keyword>
<accession>A0A3Q7MUZ5</accession>
<feature type="disulfide bond" evidence="12">
    <location>
        <begin position="1156"/>
        <end position="1199"/>
    </location>
</feature>
<feature type="disulfide bond" evidence="12">
    <location>
        <begin position="873"/>
        <end position="900"/>
    </location>
</feature>
<feature type="disulfide bond" evidence="12">
    <location>
        <begin position="1445"/>
        <end position="1472"/>
    </location>
</feature>
<evidence type="ECO:0000256" key="5">
    <source>
        <dbReference type="ARBA" id="ARBA00022729"/>
    </source>
</evidence>
<feature type="domain" description="Sushi" evidence="14">
    <location>
        <begin position="466"/>
        <end position="526"/>
    </location>
</feature>
<keyword evidence="7" id="KW-0391">Immunity</keyword>
<organism evidence="15 16">
    <name type="scientific">Callorhinus ursinus</name>
    <name type="common">Northern fur seal</name>
    <dbReference type="NCBI Taxonomy" id="34884"/>
    <lineage>
        <taxon>Eukaryota</taxon>
        <taxon>Metazoa</taxon>
        <taxon>Chordata</taxon>
        <taxon>Craniata</taxon>
        <taxon>Vertebrata</taxon>
        <taxon>Euteleostomi</taxon>
        <taxon>Mammalia</taxon>
        <taxon>Eutheria</taxon>
        <taxon>Laurasiatheria</taxon>
        <taxon>Carnivora</taxon>
        <taxon>Caniformia</taxon>
        <taxon>Pinnipedia</taxon>
        <taxon>Otariidae</taxon>
        <taxon>Callorhinus</taxon>
    </lineage>
</organism>
<feature type="domain" description="Sushi" evidence="14">
    <location>
        <begin position="1535"/>
        <end position="1597"/>
    </location>
</feature>
<dbReference type="FunFam" id="2.10.70.10:FF:000055">
    <property type="entry name" value="Complement decay-accelerating factor, GPI-anchored"/>
    <property type="match status" value="1"/>
</dbReference>